<accession>A0A6G8QB06</accession>
<keyword evidence="3" id="KW-0010">Activator</keyword>
<keyword evidence="2" id="KW-0238">DNA-binding</keyword>
<dbReference type="InterPro" id="IPR020449">
    <property type="entry name" value="Tscrpt_reg_AraC-type_HTH"/>
</dbReference>
<dbReference type="SMART" id="SM00342">
    <property type="entry name" value="HTH_ARAC"/>
    <property type="match status" value="1"/>
</dbReference>
<dbReference type="Pfam" id="PF12833">
    <property type="entry name" value="HTH_18"/>
    <property type="match status" value="1"/>
</dbReference>
<dbReference type="PANTHER" id="PTHR46796:SF6">
    <property type="entry name" value="ARAC SUBFAMILY"/>
    <property type="match status" value="1"/>
</dbReference>
<dbReference type="EMBL" id="CP045119">
    <property type="protein sequence ID" value="QIN83487.1"/>
    <property type="molecule type" value="Genomic_DNA"/>
</dbReference>
<dbReference type="SUPFAM" id="SSF46689">
    <property type="entry name" value="Homeodomain-like"/>
    <property type="match status" value="2"/>
</dbReference>
<gene>
    <name evidence="7" type="ORF">GBA63_13230</name>
</gene>
<dbReference type="Gene3D" id="2.60.120.10">
    <property type="entry name" value="Jelly Rolls"/>
    <property type="match status" value="1"/>
</dbReference>
<evidence type="ECO:0000256" key="4">
    <source>
        <dbReference type="ARBA" id="ARBA00023163"/>
    </source>
</evidence>
<dbReference type="AlphaFoldDB" id="A0A6G8QB06"/>
<dbReference type="PROSITE" id="PS01124">
    <property type="entry name" value="HTH_ARAC_FAMILY_2"/>
    <property type="match status" value="1"/>
</dbReference>
<dbReference type="GO" id="GO:0003700">
    <property type="term" value="F:DNA-binding transcription factor activity"/>
    <property type="evidence" value="ECO:0007669"/>
    <property type="project" value="InterPro"/>
</dbReference>
<evidence type="ECO:0000256" key="3">
    <source>
        <dbReference type="ARBA" id="ARBA00023159"/>
    </source>
</evidence>
<evidence type="ECO:0000256" key="1">
    <source>
        <dbReference type="ARBA" id="ARBA00023015"/>
    </source>
</evidence>
<evidence type="ECO:0000313" key="8">
    <source>
        <dbReference type="Proteomes" id="UP000501452"/>
    </source>
</evidence>
<dbReference type="KEGG" id="rub:GBA63_13230"/>
<keyword evidence="8" id="KW-1185">Reference proteome</keyword>
<reference evidence="7 8" key="1">
    <citation type="submission" date="2019-10" db="EMBL/GenBank/DDBJ databases">
        <title>Rubrobacter sp nov SCSIO 52090 isolated from a deep-sea sediment in the South China Sea.</title>
        <authorList>
            <person name="Chen R.W."/>
        </authorList>
    </citation>
    <scope>NUCLEOTIDE SEQUENCE [LARGE SCALE GENOMIC DNA]</scope>
    <source>
        <strain evidence="7 8">SCSIO 52909</strain>
    </source>
</reference>
<evidence type="ECO:0000256" key="2">
    <source>
        <dbReference type="ARBA" id="ARBA00023125"/>
    </source>
</evidence>
<feature type="compositionally biased region" description="Polar residues" evidence="5">
    <location>
        <begin position="258"/>
        <end position="272"/>
    </location>
</feature>
<dbReference type="InterPro" id="IPR018062">
    <property type="entry name" value="HTH_AraC-typ_CS"/>
</dbReference>
<dbReference type="InterPro" id="IPR037923">
    <property type="entry name" value="HTH-like"/>
</dbReference>
<dbReference type="GO" id="GO:0043565">
    <property type="term" value="F:sequence-specific DNA binding"/>
    <property type="evidence" value="ECO:0007669"/>
    <property type="project" value="InterPro"/>
</dbReference>
<feature type="domain" description="HTH araC/xylS-type" evidence="6">
    <location>
        <begin position="164"/>
        <end position="266"/>
    </location>
</feature>
<keyword evidence="1" id="KW-0805">Transcription regulation</keyword>
<dbReference type="InterPro" id="IPR018060">
    <property type="entry name" value="HTH_AraC"/>
</dbReference>
<organism evidence="7 8">
    <name type="scientific">Rubrobacter tropicus</name>
    <dbReference type="NCBI Taxonomy" id="2653851"/>
    <lineage>
        <taxon>Bacteria</taxon>
        <taxon>Bacillati</taxon>
        <taxon>Actinomycetota</taxon>
        <taxon>Rubrobacteria</taxon>
        <taxon>Rubrobacterales</taxon>
        <taxon>Rubrobacteraceae</taxon>
        <taxon>Rubrobacter</taxon>
    </lineage>
</organism>
<dbReference type="Proteomes" id="UP000501452">
    <property type="component" value="Chromosome"/>
</dbReference>
<dbReference type="InterPro" id="IPR003313">
    <property type="entry name" value="AraC-bd"/>
</dbReference>
<dbReference type="PANTHER" id="PTHR46796">
    <property type="entry name" value="HTH-TYPE TRANSCRIPTIONAL ACTIVATOR RHAS-RELATED"/>
    <property type="match status" value="1"/>
</dbReference>
<evidence type="ECO:0000256" key="5">
    <source>
        <dbReference type="SAM" id="MobiDB-lite"/>
    </source>
</evidence>
<dbReference type="Gene3D" id="1.10.10.60">
    <property type="entry name" value="Homeodomain-like"/>
    <property type="match status" value="2"/>
</dbReference>
<dbReference type="InterPro" id="IPR014710">
    <property type="entry name" value="RmlC-like_jellyroll"/>
</dbReference>
<dbReference type="InterPro" id="IPR009057">
    <property type="entry name" value="Homeodomain-like_sf"/>
</dbReference>
<evidence type="ECO:0000313" key="7">
    <source>
        <dbReference type="EMBL" id="QIN83487.1"/>
    </source>
</evidence>
<name>A0A6G8QB06_9ACTN</name>
<dbReference type="PRINTS" id="PR00032">
    <property type="entry name" value="HTHARAC"/>
</dbReference>
<evidence type="ECO:0000259" key="6">
    <source>
        <dbReference type="PROSITE" id="PS01124"/>
    </source>
</evidence>
<dbReference type="Pfam" id="PF02311">
    <property type="entry name" value="AraC_binding"/>
    <property type="match status" value="1"/>
</dbReference>
<keyword evidence="4" id="KW-0804">Transcription</keyword>
<dbReference type="SUPFAM" id="SSF51215">
    <property type="entry name" value="Regulatory protein AraC"/>
    <property type="match status" value="1"/>
</dbReference>
<dbReference type="PROSITE" id="PS00041">
    <property type="entry name" value="HTH_ARAC_FAMILY_1"/>
    <property type="match status" value="1"/>
</dbReference>
<sequence>MIEMFGELELSRPKLTGVATYPAGATFGPRVTRDYEFVWVIEGDVEYSRDGTIVPAGPGSIILCRPGGTDSFRWDQSNRTRHGFFHFEVLSLPEAWPPPEEWPLVRPPVEGDVLRPLFRHLLTWAGSGDPLLLRATMAHMLASFVTGEIAGNDVPREPLPDAVERAHAHLQERLEADPSAPLSLPDLARAALVSPEHLCRLFKSSTGLSPIETVRLARLDRAAVLLARTNFSVAEVGAACGFPNPFHFSRRFKEAYGQSPSDLRKSIQNGATPPTPRLSRSVPEIR</sequence>
<feature type="region of interest" description="Disordered" evidence="5">
    <location>
        <begin position="257"/>
        <end position="286"/>
    </location>
</feature>
<protein>
    <submittedName>
        <fullName evidence="7">Helix-turn-helix domain-containing protein</fullName>
    </submittedName>
</protein>
<dbReference type="InterPro" id="IPR050204">
    <property type="entry name" value="AraC_XylS_family_regulators"/>
</dbReference>
<proteinExistence type="predicted"/>